<dbReference type="PANTHER" id="PTHR43098:SF3">
    <property type="entry name" value="L-ORNITHINE N(5)-MONOOXYGENASE-RELATED"/>
    <property type="match status" value="1"/>
</dbReference>
<organism evidence="8 9">
    <name type="scientific">Geomicrobium sediminis</name>
    <dbReference type="NCBI Taxonomy" id="1347788"/>
    <lineage>
        <taxon>Bacteria</taxon>
        <taxon>Bacillati</taxon>
        <taxon>Bacillota</taxon>
        <taxon>Bacilli</taxon>
        <taxon>Bacillales</taxon>
        <taxon>Geomicrobium</taxon>
    </lineage>
</organism>
<keyword evidence="3" id="KW-0285">Flavoprotein</keyword>
<evidence type="ECO:0000256" key="5">
    <source>
        <dbReference type="ARBA" id="ARBA00022857"/>
    </source>
</evidence>
<keyword evidence="4" id="KW-0274">FAD</keyword>
<name>A0ABS2PIL1_9BACL</name>
<gene>
    <name evidence="8" type="ORF">JOD17_003997</name>
</gene>
<keyword evidence="9" id="KW-1185">Reference proteome</keyword>
<dbReference type="Proteomes" id="UP000741863">
    <property type="component" value="Unassembled WGS sequence"/>
</dbReference>
<dbReference type="PRINTS" id="PR00469">
    <property type="entry name" value="PNDRDTASEII"/>
</dbReference>
<comment type="similarity">
    <text evidence="2">Belongs to the FAD-binding monooxygenase family.</text>
</comment>
<dbReference type="RefSeq" id="WP_204699628.1">
    <property type="nucleotide sequence ID" value="NZ_JAFBEC010000018.1"/>
</dbReference>
<accession>A0ABS2PIL1</accession>
<dbReference type="Gene3D" id="3.50.50.60">
    <property type="entry name" value="FAD/NAD(P)-binding domain"/>
    <property type="match status" value="3"/>
</dbReference>
<dbReference type="InterPro" id="IPR020946">
    <property type="entry name" value="Flavin_mOase-like"/>
</dbReference>
<proteinExistence type="inferred from homology"/>
<dbReference type="SUPFAM" id="SSF51905">
    <property type="entry name" value="FAD/NAD(P)-binding domain"/>
    <property type="match status" value="3"/>
</dbReference>
<evidence type="ECO:0000256" key="7">
    <source>
        <dbReference type="ARBA" id="ARBA00023033"/>
    </source>
</evidence>
<protein>
    <submittedName>
        <fullName evidence="8">Cation diffusion facilitator CzcD-associated flavoprotein CzcO</fullName>
    </submittedName>
</protein>
<comment type="cofactor">
    <cofactor evidence="1">
        <name>FAD</name>
        <dbReference type="ChEBI" id="CHEBI:57692"/>
    </cofactor>
</comment>
<dbReference type="PANTHER" id="PTHR43098">
    <property type="entry name" value="L-ORNITHINE N(5)-MONOOXYGENASE-RELATED"/>
    <property type="match status" value="1"/>
</dbReference>
<evidence type="ECO:0000256" key="1">
    <source>
        <dbReference type="ARBA" id="ARBA00001974"/>
    </source>
</evidence>
<evidence type="ECO:0000256" key="3">
    <source>
        <dbReference type="ARBA" id="ARBA00022630"/>
    </source>
</evidence>
<evidence type="ECO:0000256" key="2">
    <source>
        <dbReference type="ARBA" id="ARBA00010139"/>
    </source>
</evidence>
<evidence type="ECO:0000256" key="6">
    <source>
        <dbReference type="ARBA" id="ARBA00023002"/>
    </source>
</evidence>
<dbReference type="EMBL" id="JAFBEC010000018">
    <property type="protein sequence ID" value="MBM7634870.1"/>
    <property type="molecule type" value="Genomic_DNA"/>
</dbReference>
<dbReference type="InterPro" id="IPR050775">
    <property type="entry name" value="FAD-binding_Monooxygenases"/>
</dbReference>
<dbReference type="InterPro" id="IPR036188">
    <property type="entry name" value="FAD/NAD-bd_sf"/>
</dbReference>
<keyword evidence="6" id="KW-0560">Oxidoreductase</keyword>
<keyword evidence="5" id="KW-0521">NADP</keyword>
<comment type="caution">
    <text evidence="8">The sequence shown here is derived from an EMBL/GenBank/DDBJ whole genome shotgun (WGS) entry which is preliminary data.</text>
</comment>
<dbReference type="Pfam" id="PF00743">
    <property type="entry name" value="FMO-like"/>
    <property type="match status" value="1"/>
</dbReference>
<keyword evidence="7" id="KW-0503">Monooxygenase</keyword>
<reference evidence="8 9" key="1">
    <citation type="submission" date="2021-01" db="EMBL/GenBank/DDBJ databases">
        <title>Genomic Encyclopedia of Type Strains, Phase IV (KMG-IV): sequencing the most valuable type-strain genomes for metagenomic binning, comparative biology and taxonomic classification.</title>
        <authorList>
            <person name="Goeker M."/>
        </authorList>
    </citation>
    <scope>NUCLEOTIDE SEQUENCE [LARGE SCALE GENOMIC DNA]</scope>
    <source>
        <strain evidence="8 9">DSM 25540</strain>
    </source>
</reference>
<evidence type="ECO:0000313" key="8">
    <source>
        <dbReference type="EMBL" id="MBM7634870.1"/>
    </source>
</evidence>
<sequence>MSEQTHQTDYEVLVVGAGFSGLYAVYRFREAGLTVQGFERAEDVGGVWHWNRYPGAKCDSESIYYNFTFSEDLYRKWTWSSRFASQKEILSYLHFVAEELDVKKHFQFQREVVAAFYDDVNELWKVHFSDDVTVTAKYFIAATGCLSKANVPPISGIDQFEGEWYHTGDWPIEEVDFKDQDVAVIGTGSSGVQAIPVIAKEAKSLTVFQRTPQYAVPANNYVYEHDYIDSVKNDRSSIRELMYSTRLGMPTDRREVSALDETKEQREAVYENAWTKGGFVFPTAYNDLLISEESNATAASFIRNKIRSTVQDEDVAEQLCPEYYYAAKRPIFDSGYYETFNQPHVTLVDVKQEPIEVLTKTGIQTTKTLYDFDKIVFATGYDGITGSLFKMNIHGRNGQSLQEHWQNGEAVQTYLGVATNDFPNFFMITGPQSPSVLMNMPVAIEQHVDFITDLILNTREKGSTNIEVVQAAVSNWSKECKTIADYTLYVKTDSWYTGTNIENRKSRFPIFVGGFPMFKQICDQVIQNEFEGFVVS</sequence>
<evidence type="ECO:0000256" key="4">
    <source>
        <dbReference type="ARBA" id="ARBA00022827"/>
    </source>
</evidence>
<evidence type="ECO:0000313" key="9">
    <source>
        <dbReference type="Proteomes" id="UP000741863"/>
    </source>
</evidence>